<evidence type="ECO:0000259" key="1">
    <source>
        <dbReference type="Pfam" id="PF14111"/>
    </source>
</evidence>
<accession>A0A7J8R5J2</accession>
<dbReference type="AlphaFoldDB" id="A0A7J8R5J2"/>
<comment type="caution">
    <text evidence="2">The sequence shown here is derived from an EMBL/GenBank/DDBJ whole genome shotgun (WGS) entry which is preliminary data.</text>
</comment>
<proteinExistence type="predicted"/>
<reference evidence="2 3" key="1">
    <citation type="journal article" date="2019" name="Genome Biol. Evol.">
        <title>Insights into the evolution of the New World diploid cottons (Gossypium, subgenus Houzingenia) based on genome sequencing.</title>
        <authorList>
            <person name="Grover C.E."/>
            <person name="Arick M.A. 2nd"/>
            <person name="Thrash A."/>
            <person name="Conover J.L."/>
            <person name="Sanders W.S."/>
            <person name="Peterson D.G."/>
            <person name="Frelichowski J.E."/>
            <person name="Scheffler J.A."/>
            <person name="Scheffler B.E."/>
            <person name="Wendel J.F."/>
        </authorList>
    </citation>
    <scope>NUCLEOTIDE SEQUENCE [LARGE SCALE GENOMIC DNA]</scope>
    <source>
        <strain evidence="2">27</strain>
        <tissue evidence="2">Leaf</tissue>
    </source>
</reference>
<gene>
    <name evidence="2" type="ORF">Godav_020820</name>
</gene>
<keyword evidence="3" id="KW-1185">Reference proteome</keyword>
<dbReference type="EMBL" id="JABFAC010000003">
    <property type="protein sequence ID" value="MBA0608626.1"/>
    <property type="molecule type" value="Genomic_DNA"/>
</dbReference>
<dbReference type="Pfam" id="PF14111">
    <property type="entry name" value="DUF4283"/>
    <property type="match status" value="1"/>
</dbReference>
<evidence type="ECO:0000313" key="2">
    <source>
        <dbReference type="EMBL" id="MBA0608626.1"/>
    </source>
</evidence>
<dbReference type="Proteomes" id="UP000593561">
    <property type="component" value="Unassembled WGS sequence"/>
</dbReference>
<evidence type="ECO:0000313" key="3">
    <source>
        <dbReference type="Proteomes" id="UP000593561"/>
    </source>
</evidence>
<organism evidence="2 3">
    <name type="scientific">Gossypium davidsonii</name>
    <name type="common">Davidson's cotton</name>
    <name type="synonym">Gossypium klotzschianum subsp. davidsonii</name>
    <dbReference type="NCBI Taxonomy" id="34287"/>
    <lineage>
        <taxon>Eukaryota</taxon>
        <taxon>Viridiplantae</taxon>
        <taxon>Streptophyta</taxon>
        <taxon>Embryophyta</taxon>
        <taxon>Tracheophyta</taxon>
        <taxon>Spermatophyta</taxon>
        <taxon>Magnoliopsida</taxon>
        <taxon>eudicotyledons</taxon>
        <taxon>Gunneridae</taxon>
        <taxon>Pentapetalae</taxon>
        <taxon>rosids</taxon>
        <taxon>malvids</taxon>
        <taxon>Malvales</taxon>
        <taxon>Malvaceae</taxon>
        <taxon>Malvoideae</taxon>
        <taxon>Gossypium</taxon>
    </lineage>
</organism>
<feature type="domain" description="DUF4283" evidence="1">
    <location>
        <begin position="30"/>
        <end position="112"/>
    </location>
</feature>
<dbReference type="InterPro" id="IPR025558">
    <property type="entry name" value="DUF4283"/>
</dbReference>
<sequence length="175" mass="20930">MEEELAILNTDEIEDMPVRSIKEEVGFGEDYNLCLVGQLLTESVVHFSSMRNTLTNLWHPLRGIPITNIGEKRVMFQFYYMIDLKRVMDGMPWFFNRHLIIFYKMEKGEDPMSWRGVLPIRLALRDQVVEFGWDVSLRALSRRMTQTTSPWLRDDLREEIRIRERMGRDRNERTT</sequence>
<protein>
    <recommendedName>
        <fullName evidence="1">DUF4283 domain-containing protein</fullName>
    </recommendedName>
</protein>
<name>A0A7J8R5J2_GOSDV</name>